<gene>
    <name evidence="2" type="ORF">SAMN02745244_00473</name>
</gene>
<dbReference type="SUPFAM" id="SSF51556">
    <property type="entry name" value="Metallo-dependent hydrolases"/>
    <property type="match status" value="1"/>
</dbReference>
<accession>A0A1M6BLG8</accession>
<organism evidence="2 3">
    <name type="scientific">Tessaracoccus bendigoensis DSM 12906</name>
    <dbReference type="NCBI Taxonomy" id="1123357"/>
    <lineage>
        <taxon>Bacteria</taxon>
        <taxon>Bacillati</taxon>
        <taxon>Actinomycetota</taxon>
        <taxon>Actinomycetes</taxon>
        <taxon>Propionibacteriales</taxon>
        <taxon>Propionibacteriaceae</taxon>
        <taxon>Tessaracoccus</taxon>
    </lineage>
</organism>
<dbReference type="GO" id="GO:0005829">
    <property type="term" value="C:cytosol"/>
    <property type="evidence" value="ECO:0007669"/>
    <property type="project" value="TreeGrafter"/>
</dbReference>
<evidence type="ECO:0000313" key="2">
    <source>
        <dbReference type="EMBL" id="SHI49507.1"/>
    </source>
</evidence>
<dbReference type="PROSITE" id="PS01091">
    <property type="entry name" value="TATD_3"/>
    <property type="match status" value="1"/>
</dbReference>
<keyword evidence="3" id="KW-1185">Reference proteome</keyword>
<dbReference type="EMBL" id="FQZG01000007">
    <property type="protein sequence ID" value="SHI49507.1"/>
    <property type="molecule type" value="Genomic_DNA"/>
</dbReference>
<dbReference type="Pfam" id="PF01026">
    <property type="entry name" value="TatD_DNase"/>
    <property type="match status" value="1"/>
</dbReference>
<evidence type="ECO:0000313" key="3">
    <source>
        <dbReference type="Proteomes" id="UP000184512"/>
    </source>
</evidence>
<reference evidence="3" key="1">
    <citation type="submission" date="2016-11" db="EMBL/GenBank/DDBJ databases">
        <authorList>
            <person name="Varghese N."/>
            <person name="Submissions S."/>
        </authorList>
    </citation>
    <scope>NUCLEOTIDE SEQUENCE [LARGE SCALE GENOMIC DNA]</scope>
    <source>
        <strain evidence="3">DSM 12906</strain>
    </source>
</reference>
<dbReference type="AlphaFoldDB" id="A0A1M6BLG8"/>
<dbReference type="GO" id="GO:0016788">
    <property type="term" value="F:hydrolase activity, acting on ester bonds"/>
    <property type="evidence" value="ECO:0007669"/>
    <property type="project" value="InterPro"/>
</dbReference>
<name>A0A1M6BLG8_9ACTN</name>
<dbReference type="Gene3D" id="3.20.20.140">
    <property type="entry name" value="Metal-dependent hydrolases"/>
    <property type="match status" value="1"/>
</dbReference>
<dbReference type="Proteomes" id="UP000184512">
    <property type="component" value="Unassembled WGS sequence"/>
</dbReference>
<evidence type="ECO:0000256" key="1">
    <source>
        <dbReference type="ARBA" id="ARBA00022801"/>
    </source>
</evidence>
<dbReference type="InterPro" id="IPR032466">
    <property type="entry name" value="Metal_Hydrolase"/>
</dbReference>
<keyword evidence="1" id="KW-0378">Hydrolase</keyword>
<dbReference type="RefSeq" id="WP_175558222.1">
    <property type="nucleotide sequence ID" value="NZ_FQZG01000007.1"/>
</dbReference>
<dbReference type="InterPro" id="IPR018228">
    <property type="entry name" value="DNase_TatD-rel_CS"/>
</dbReference>
<proteinExistence type="predicted"/>
<protein>
    <submittedName>
        <fullName evidence="2">TatD DNase family protein</fullName>
    </submittedName>
</protein>
<dbReference type="STRING" id="1123357.SAMN02745244_00473"/>
<sequence length="257" mass="28216">MTNWPPLDLHAHIDTTVTPQDLLNLRAVVFAASRTLAESRLALHRQQHDLLTIWGVGVHPGVKVALDGYAPEEFNQLLDQTAYVSEVGLDARAPSRRAKQHEVLASLLSQLQKKPRLISIHSYGATREIVDHLERTPVTGAILHWWLGDRATTSRALELGAYFSLNIATLRQSDAIDLIPIDRLLLETDHPDGNRRGARPQQPGNVADVEASLAKARGISTTEVRIQAWRNLADLVTSTGTNDLLPSRVAAILGAIT</sequence>
<dbReference type="PANTHER" id="PTHR46124">
    <property type="entry name" value="D-AMINOACYL-TRNA DEACYLASE"/>
    <property type="match status" value="1"/>
</dbReference>
<dbReference type="InterPro" id="IPR001130">
    <property type="entry name" value="TatD-like"/>
</dbReference>
<dbReference type="PANTHER" id="PTHR46124:SF2">
    <property type="entry name" value="D-AMINOACYL-TRNA DEACYLASE"/>
    <property type="match status" value="1"/>
</dbReference>